<organism evidence="1 2">
    <name type="scientific">Xanthomonas campestris pv. phaseoli</name>
    <dbReference type="NCBI Taxonomy" id="317013"/>
    <lineage>
        <taxon>Bacteria</taxon>
        <taxon>Pseudomonadati</taxon>
        <taxon>Pseudomonadota</taxon>
        <taxon>Gammaproteobacteria</taxon>
        <taxon>Lysobacterales</taxon>
        <taxon>Lysobacteraceae</taxon>
        <taxon>Xanthomonas</taxon>
    </lineage>
</organism>
<evidence type="ECO:0000313" key="2">
    <source>
        <dbReference type="Proteomes" id="UP000031180"/>
    </source>
</evidence>
<dbReference type="Proteomes" id="UP000031180">
    <property type="component" value="Unassembled WGS sequence"/>
</dbReference>
<dbReference type="AlphaFoldDB" id="A0AB34QKQ6"/>
<name>A0AB34QKQ6_XANCH</name>
<proteinExistence type="predicted"/>
<sequence>MRWAFARSLPPLTLRSEVGDCGVALRMTEQRAAAC</sequence>
<gene>
    <name evidence="1" type="ORF">RN20_06635</name>
</gene>
<reference evidence="2" key="1">
    <citation type="submission" date="2015-04" db="EMBL/GenBank/DDBJ databases">
        <title>Genome sequencing of pathogens of bean.</title>
        <authorList>
            <person name="Harrison J.W."/>
            <person name="Aritua V."/>
            <person name="Sapp M."/>
            <person name="Smith J."/>
            <person name="Studholme D.J."/>
        </authorList>
    </citation>
    <scope>NUCLEOTIDE SEQUENCE [LARGE SCALE GENOMIC DNA]</scope>
    <source>
        <strain evidence="2">NCPPB 1138</strain>
    </source>
</reference>
<protein>
    <submittedName>
        <fullName evidence="1">Uncharacterized protein</fullName>
    </submittedName>
</protein>
<accession>A0AB34QKQ6</accession>
<dbReference type="EMBL" id="JWTI02000120">
    <property type="protein sequence ID" value="KHS38795.1"/>
    <property type="molecule type" value="Genomic_DNA"/>
</dbReference>
<evidence type="ECO:0000313" key="1">
    <source>
        <dbReference type="EMBL" id="KHS38795.1"/>
    </source>
</evidence>
<comment type="caution">
    <text evidence="1">The sequence shown here is derived from an EMBL/GenBank/DDBJ whole genome shotgun (WGS) entry which is preliminary data.</text>
</comment>